<dbReference type="Gene3D" id="1.20.5.1000">
    <property type="entry name" value="arf6 gtpase in complex with a specific effector, jip4"/>
    <property type="match status" value="1"/>
</dbReference>
<gene>
    <name evidence="2" type="ORF">CCHLO57077_00018440</name>
</gene>
<feature type="coiled-coil region" evidence="1">
    <location>
        <begin position="58"/>
        <end position="155"/>
    </location>
</feature>
<dbReference type="AlphaFoldDB" id="A0AA35M2S4"/>
<keyword evidence="3" id="KW-1185">Reference proteome</keyword>
<sequence>MNTTLDLHELAPVDHEYSLDTTDRLHCEAWAAYSECLKQLDRLWAKQSEHSSIITVGLSTSQTEKNKLQDQLNQLRGENMDLRHDISQFREDKLQLQNDVNQLGYEKSDLKNGVCHLSGENRKLQDTILQLRQDNRELQEEKQKLFEKKERAEFDKDYGEMMLDQYRAEVLEQKALTGDRQKAIQDLQERLDNVKTELAQWEDQTLSYEQIITSRDDEIARLQNQLAVKHGDLTNQSTDAEALATVRSKAPGKRRRKNQRRRCRRQRRLRQLLQSSSQGLVFCLTVI</sequence>
<protein>
    <submittedName>
        <fullName evidence="2">Uncharacterized protein</fullName>
    </submittedName>
</protein>
<evidence type="ECO:0000313" key="3">
    <source>
        <dbReference type="Proteomes" id="UP001160390"/>
    </source>
</evidence>
<evidence type="ECO:0000256" key="1">
    <source>
        <dbReference type="SAM" id="Coils"/>
    </source>
</evidence>
<dbReference type="EMBL" id="CABFNP030001000">
    <property type="protein sequence ID" value="CAI6089413.1"/>
    <property type="molecule type" value="Genomic_DNA"/>
</dbReference>
<accession>A0AA35M2S4</accession>
<organism evidence="2 3">
    <name type="scientific">Clonostachys chloroleuca</name>
    <dbReference type="NCBI Taxonomy" id="1926264"/>
    <lineage>
        <taxon>Eukaryota</taxon>
        <taxon>Fungi</taxon>
        <taxon>Dikarya</taxon>
        <taxon>Ascomycota</taxon>
        <taxon>Pezizomycotina</taxon>
        <taxon>Sordariomycetes</taxon>
        <taxon>Hypocreomycetidae</taxon>
        <taxon>Hypocreales</taxon>
        <taxon>Bionectriaceae</taxon>
        <taxon>Clonostachys</taxon>
    </lineage>
</organism>
<name>A0AA35M2S4_9HYPO</name>
<comment type="caution">
    <text evidence="2">The sequence shown here is derived from an EMBL/GenBank/DDBJ whole genome shotgun (WGS) entry which is preliminary data.</text>
</comment>
<dbReference type="Proteomes" id="UP001160390">
    <property type="component" value="Unassembled WGS sequence"/>
</dbReference>
<proteinExistence type="predicted"/>
<keyword evidence="1" id="KW-0175">Coiled coil</keyword>
<reference evidence="2" key="1">
    <citation type="submission" date="2023-01" db="EMBL/GenBank/DDBJ databases">
        <authorList>
            <person name="Piombo E."/>
        </authorList>
    </citation>
    <scope>NUCLEOTIDE SEQUENCE</scope>
</reference>
<evidence type="ECO:0000313" key="2">
    <source>
        <dbReference type="EMBL" id="CAI6089413.1"/>
    </source>
</evidence>